<dbReference type="Proteomes" id="UP001225596">
    <property type="component" value="Unassembled WGS sequence"/>
</dbReference>
<protein>
    <submittedName>
        <fullName evidence="1">Uncharacterized protein</fullName>
    </submittedName>
</protein>
<accession>A0ABU1BSW4</accession>
<proteinExistence type="predicted"/>
<gene>
    <name evidence="1" type="ORF">Q8A64_17015</name>
</gene>
<dbReference type="EMBL" id="JAUYVH010000016">
    <property type="protein sequence ID" value="MDQ9172115.1"/>
    <property type="molecule type" value="Genomic_DNA"/>
</dbReference>
<dbReference type="RefSeq" id="WP_338438114.1">
    <property type="nucleotide sequence ID" value="NZ_JAUYVH010000016.1"/>
</dbReference>
<organism evidence="1 2">
    <name type="scientific">Keguizhuia sedimenti</name>
    <dbReference type="NCBI Taxonomy" id="3064264"/>
    <lineage>
        <taxon>Bacteria</taxon>
        <taxon>Pseudomonadati</taxon>
        <taxon>Pseudomonadota</taxon>
        <taxon>Betaproteobacteria</taxon>
        <taxon>Burkholderiales</taxon>
        <taxon>Oxalobacteraceae</taxon>
        <taxon>Keguizhuia</taxon>
    </lineage>
</organism>
<evidence type="ECO:0000313" key="2">
    <source>
        <dbReference type="Proteomes" id="UP001225596"/>
    </source>
</evidence>
<sequence>MSMCSDCRELENAPVSTSPHANLLLHSEADINFGATATGVAQYYVCNACGMKWERDVARSEPEAVWKPSDKPLH</sequence>
<reference evidence="1 2" key="1">
    <citation type="submission" date="2023-08" db="EMBL/GenBank/DDBJ databases">
        <title>Oxalobacteraceae gen .nov., isolated from river sludge outside the plant.</title>
        <authorList>
            <person name="Zhao S.Y."/>
        </authorList>
    </citation>
    <scope>NUCLEOTIDE SEQUENCE [LARGE SCALE GENOMIC DNA]</scope>
    <source>
        <strain evidence="1 2">R-40</strain>
    </source>
</reference>
<comment type="caution">
    <text evidence="1">The sequence shown here is derived from an EMBL/GenBank/DDBJ whole genome shotgun (WGS) entry which is preliminary data.</text>
</comment>
<evidence type="ECO:0000313" key="1">
    <source>
        <dbReference type="EMBL" id="MDQ9172115.1"/>
    </source>
</evidence>
<name>A0ABU1BSW4_9BURK</name>
<keyword evidence="2" id="KW-1185">Reference proteome</keyword>